<dbReference type="Proteomes" id="UP000256405">
    <property type="component" value="Unassembled WGS sequence"/>
</dbReference>
<evidence type="ECO:0000313" key="1">
    <source>
        <dbReference type="EMBL" id="REG83127.1"/>
    </source>
</evidence>
<keyword evidence="2" id="KW-1185">Reference proteome</keyword>
<dbReference type="AlphaFoldDB" id="A0A3E0DKH9"/>
<sequence length="45" mass="5290">MGNRHTTTRNFGFEQIPLFKASNYKFDKLKKGSVQFETYSVDTQE</sequence>
<name>A0A3E0DKH9_9BACT</name>
<gene>
    <name evidence="1" type="ORF">C8N25_11991</name>
</gene>
<dbReference type="EMBL" id="QUNF01000019">
    <property type="protein sequence ID" value="REG83127.1"/>
    <property type="molecule type" value="Genomic_DNA"/>
</dbReference>
<reference evidence="1 2" key="1">
    <citation type="submission" date="2018-08" db="EMBL/GenBank/DDBJ databases">
        <title>Genomic Encyclopedia of Archaeal and Bacterial Type Strains, Phase II (KMG-II): from individual species to whole genera.</title>
        <authorList>
            <person name="Goeker M."/>
        </authorList>
    </citation>
    <scope>NUCLEOTIDE SEQUENCE [LARGE SCALE GENOMIC DNA]</scope>
    <source>
        <strain evidence="1 2">DSM 15986</strain>
    </source>
</reference>
<organism evidence="1 2">
    <name type="scientific">Algoriphagus antarcticus</name>
    <dbReference type="NCBI Taxonomy" id="238540"/>
    <lineage>
        <taxon>Bacteria</taxon>
        <taxon>Pseudomonadati</taxon>
        <taxon>Bacteroidota</taxon>
        <taxon>Cytophagia</taxon>
        <taxon>Cytophagales</taxon>
        <taxon>Cyclobacteriaceae</taxon>
        <taxon>Algoriphagus</taxon>
    </lineage>
</organism>
<comment type="caution">
    <text evidence="1">The sequence shown here is derived from an EMBL/GenBank/DDBJ whole genome shotgun (WGS) entry which is preliminary data.</text>
</comment>
<accession>A0A3E0DKH9</accession>
<proteinExistence type="predicted"/>
<protein>
    <submittedName>
        <fullName evidence="1">Uncharacterized protein</fullName>
    </submittedName>
</protein>
<evidence type="ECO:0000313" key="2">
    <source>
        <dbReference type="Proteomes" id="UP000256405"/>
    </source>
</evidence>